<evidence type="ECO:0000256" key="4">
    <source>
        <dbReference type="ARBA" id="ARBA00022825"/>
    </source>
</evidence>
<dbReference type="Pfam" id="PF01343">
    <property type="entry name" value="Peptidase_S49"/>
    <property type="match status" value="1"/>
</dbReference>
<keyword evidence="3" id="KW-0378">Hydrolase</keyword>
<protein>
    <submittedName>
        <fullName evidence="6">Signal peptide peptidase sppa, 36k type</fullName>
    </submittedName>
</protein>
<evidence type="ECO:0000256" key="2">
    <source>
        <dbReference type="ARBA" id="ARBA00022670"/>
    </source>
</evidence>
<proteinExistence type="inferred from homology"/>
<dbReference type="GO" id="GO:0006508">
    <property type="term" value="P:proteolysis"/>
    <property type="evidence" value="ECO:0007669"/>
    <property type="project" value="UniProtKB-KW"/>
</dbReference>
<keyword evidence="2" id="KW-0645">Protease</keyword>
<comment type="caution">
    <text evidence="6">The sequence shown here is derived from an EMBL/GenBank/DDBJ whole genome shotgun (WGS) entry which is preliminary data.</text>
</comment>
<dbReference type="InterPro" id="IPR004635">
    <property type="entry name" value="Pept_S49_SppA"/>
</dbReference>
<sequence length="306" mass="33367">MHKKLVVVLLAIFLVTMAGLSVWQVKQGSIPTARTGSDTIGVIEINGVISEDSSSGLITAGNADSGDIMEAIRKAGEREDIKVLLLRINSPGGTSVASQEIGIELDKIRADGKKVVISMGEVCASGGYWIACSSDHIVANGGTLTGSIGVIMELTNLEGLYEKVGLRQEVIKSSEHKDIGSSYRDMTDTEREILQEIVNDSYVQFLDQVRRGRGGKIEEDRLLEIADGRVFSGRMALEMGLVDSLGNYYDAMDIARHTAGLSDDSRIEVLNGQGYWDIFFNKLNTTSLLFNGGWPDSRYSVLEYIY</sequence>
<keyword evidence="4" id="KW-0720">Serine protease</keyword>
<evidence type="ECO:0000256" key="1">
    <source>
        <dbReference type="ARBA" id="ARBA00008683"/>
    </source>
</evidence>
<dbReference type="InterPro" id="IPR029045">
    <property type="entry name" value="ClpP/crotonase-like_dom_sf"/>
</dbReference>
<dbReference type="GO" id="GO:0008236">
    <property type="term" value="F:serine-type peptidase activity"/>
    <property type="evidence" value="ECO:0007669"/>
    <property type="project" value="UniProtKB-KW"/>
</dbReference>
<dbReference type="InterPro" id="IPR047272">
    <property type="entry name" value="S49_SppA_C"/>
</dbReference>
<dbReference type="CDD" id="cd07023">
    <property type="entry name" value="S49_Sppa_N_C"/>
    <property type="match status" value="1"/>
</dbReference>
<dbReference type="SUPFAM" id="SSF52096">
    <property type="entry name" value="ClpP/crotonase"/>
    <property type="match status" value="1"/>
</dbReference>
<dbReference type="NCBIfam" id="TIGR00706">
    <property type="entry name" value="SppA_dom"/>
    <property type="match status" value="1"/>
</dbReference>
<dbReference type="EMBL" id="LNQE01001882">
    <property type="protein sequence ID" value="KUG03401.1"/>
    <property type="molecule type" value="Genomic_DNA"/>
</dbReference>
<name>A0A0W8E4J3_9ZZZZ</name>
<comment type="similarity">
    <text evidence="1">Belongs to the peptidase S49 family.</text>
</comment>
<accession>A0A0W8E4J3</accession>
<reference evidence="6" key="1">
    <citation type="journal article" date="2015" name="Proc. Natl. Acad. Sci. U.S.A.">
        <title>Networks of energetic and metabolic interactions define dynamics in microbial communities.</title>
        <authorList>
            <person name="Embree M."/>
            <person name="Liu J.K."/>
            <person name="Al-Bassam M.M."/>
            <person name="Zengler K."/>
        </authorList>
    </citation>
    <scope>NUCLEOTIDE SEQUENCE</scope>
</reference>
<dbReference type="AlphaFoldDB" id="A0A0W8E4J3"/>
<evidence type="ECO:0000256" key="3">
    <source>
        <dbReference type="ARBA" id="ARBA00022801"/>
    </source>
</evidence>
<evidence type="ECO:0000313" key="6">
    <source>
        <dbReference type="EMBL" id="KUG03401.1"/>
    </source>
</evidence>
<dbReference type="Gene3D" id="3.90.226.10">
    <property type="entry name" value="2-enoyl-CoA Hydratase, Chain A, domain 1"/>
    <property type="match status" value="2"/>
</dbReference>
<organism evidence="6">
    <name type="scientific">hydrocarbon metagenome</name>
    <dbReference type="NCBI Taxonomy" id="938273"/>
    <lineage>
        <taxon>unclassified sequences</taxon>
        <taxon>metagenomes</taxon>
        <taxon>ecological metagenomes</taxon>
    </lineage>
</organism>
<feature type="domain" description="Peptidase S49" evidence="5">
    <location>
        <begin position="109"/>
        <end position="261"/>
    </location>
</feature>
<dbReference type="PANTHER" id="PTHR42987:SF7">
    <property type="entry name" value="SIGNAL PEPTIDE PEPTIDASE SPPA-RELATED"/>
    <property type="match status" value="1"/>
</dbReference>
<dbReference type="InterPro" id="IPR002142">
    <property type="entry name" value="Peptidase_S49"/>
</dbReference>
<evidence type="ECO:0000259" key="5">
    <source>
        <dbReference type="Pfam" id="PF01343"/>
    </source>
</evidence>
<dbReference type="PANTHER" id="PTHR42987">
    <property type="entry name" value="PEPTIDASE S49"/>
    <property type="match status" value="1"/>
</dbReference>
<gene>
    <name evidence="6" type="ORF">ASZ90_019189</name>
</gene>